<evidence type="ECO:0000313" key="2">
    <source>
        <dbReference type="EMBL" id="TCJ00421.1"/>
    </source>
</evidence>
<feature type="non-terminal residue" evidence="2">
    <location>
        <position position="1"/>
    </location>
</feature>
<dbReference type="RefSeq" id="WP_207634867.1">
    <property type="nucleotide sequence ID" value="NZ_SJTH01000122.1"/>
</dbReference>
<feature type="domain" description="Probable zinc-binding" evidence="1">
    <location>
        <begin position="50"/>
        <end position="92"/>
    </location>
</feature>
<dbReference type="AlphaFoldDB" id="A0A4R1AU39"/>
<comment type="caution">
    <text evidence="2">The sequence shown here is derived from an EMBL/GenBank/DDBJ whole genome shotgun (WGS) entry which is preliminary data.</text>
</comment>
<evidence type="ECO:0000313" key="3">
    <source>
        <dbReference type="Proteomes" id="UP000293846"/>
    </source>
</evidence>
<accession>A0A4R1AU39</accession>
<evidence type="ECO:0000259" key="1">
    <source>
        <dbReference type="Pfam" id="PF13451"/>
    </source>
</evidence>
<gene>
    <name evidence="2" type="ORF">E0Y62_26920</name>
</gene>
<dbReference type="InterPro" id="IPR025306">
    <property type="entry name" value="Zn-bnd_dom_prob"/>
</dbReference>
<dbReference type="Proteomes" id="UP000293846">
    <property type="component" value="Unassembled WGS sequence"/>
</dbReference>
<sequence>YEYSIILDHLYNDSYYSLGEVSVTNRILDMTDLVGIVDYINNLIKNHKLHRKCSDCGKLFNLTSDEVKFYKSKDFELPKRCKSCRSNRKHNKLIN</sequence>
<keyword evidence="3" id="KW-1185">Reference proteome</keyword>
<name>A0A4R1AU39_9BACI</name>
<reference evidence="2 3" key="1">
    <citation type="submission" date="2019-03" db="EMBL/GenBank/DDBJ databases">
        <authorList>
            <person name="Jensen L."/>
            <person name="Storgaard J."/>
            <person name="Sulaj E."/>
            <person name="Schramm A."/>
            <person name="Marshall I.P.G."/>
        </authorList>
    </citation>
    <scope>NUCLEOTIDE SEQUENCE [LARGE SCALE GENOMIC DNA]</scope>
    <source>
        <strain evidence="2 3">2017H2G3</strain>
    </source>
</reference>
<proteinExistence type="predicted"/>
<organism evidence="2 3">
    <name type="scientific">Cytobacillus praedii</name>
    <dbReference type="NCBI Taxonomy" id="1742358"/>
    <lineage>
        <taxon>Bacteria</taxon>
        <taxon>Bacillati</taxon>
        <taxon>Bacillota</taxon>
        <taxon>Bacilli</taxon>
        <taxon>Bacillales</taxon>
        <taxon>Bacillaceae</taxon>
        <taxon>Cytobacillus</taxon>
    </lineage>
</organism>
<dbReference type="EMBL" id="SJTH01000122">
    <property type="protein sequence ID" value="TCJ00421.1"/>
    <property type="molecule type" value="Genomic_DNA"/>
</dbReference>
<protein>
    <recommendedName>
        <fullName evidence="1">Probable zinc-binding domain-containing protein</fullName>
    </recommendedName>
</protein>
<dbReference type="Pfam" id="PF13451">
    <property type="entry name" value="zf_Tbcl"/>
    <property type="match status" value="1"/>
</dbReference>